<dbReference type="AlphaFoldDB" id="A0A139IKV3"/>
<dbReference type="EMBL" id="LFZO01000062">
    <property type="protein sequence ID" value="KXT15275.1"/>
    <property type="molecule type" value="Genomic_DNA"/>
</dbReference>
<dbReference type="GO" id="GO:0004574">
    <property type="term" value="F:oligo-1,6-glucosidase activity"/>
    <property type="evidence" value="ECO:0007669"/>
    <property type="project" value="TreeGrafter"/>
</dbReference>
<dbReference type="Pfam" id="PF12697">
    <property type="entry name" value="Abhydrolase_6"/>
    <property type="match status" value="1"/>
</dbReference>
<dbReference type="GO" id="GO:0000025">
    <property type="term" value="P:maltose catabolic process"/>
    <property type="evidence" value="ECO:0007669"/>
    <property type="project" value="TreeGrafter"/>
</dbReference>
<dbReference type="InterPro" id="IPR017853">
    <property type="entry name" value="GH"/>
</dbReference>
<dbReference type="InterPro" id="IPR045857">
    <property type="entry name" value="O16G_dom_2"/>
</dbReference>
<gene>
    <name evidence="6" type="ORF">AC579_4839</name>
</gene>
<reference evidence="6 7" key="1">
    <citation type="submission" date="2015-07" db="EMBL/GenBank/DDBJ databases">
        <title>Comparative genomics of the Sigatoka disease complex on banana suggests a link between parallel evolutionary changes in Pseudocercospora fijiensis and Pseudocercospora eumusae and increased virulence on the banana host.</title>
        <authorList>
            <person name="Chang T.-C."/>
            <person name="Salvucci A."/>
            <person name="Crous P.W."/>
            <person name="Stergiopoulos I."/>
        </authorList>
    </citation>
    <scope>NUCLEOTIDE SEQUENCE [LARGE SCALE GENOMIC DNA]</scope>
    <source>
        <strain evidence="6 7">CBS 116634</strain>
    </source>
</reference>
<dbReference type="Gene3D" id="3.20.20.80">
    <property type="entry name" value="Glycosidases"/>
    <property type="match status" value="1"/>
</dbReference>
<dbReference type="Pfam" id="PF00128">
    <property type="entry name" value="Alpha-amylase"/>
    <property type="match status" value="1"/>
</dbReference>
<feature type="domain" description="Glycosyl hydrolase family 13 catalytic" evidence="5">
    <location>
        <begin position="326"/>
        <end position="752"/>
    </location>
</feature>
<dbReference type="OrthoDB" id="1740265at2759"/>
<evidence type="ECO:0000259" key="5">
    <source>
        <dbReference type="SMART" id="SM00642"/>
    </source>
</evidence>
<sequence length="925" mass="104128">LYHHPSRNCCFRPGQWRFQNINLVATSPPREAILTAFHLNIEIAKSSKYLMAADQTTIIFVPGAWHRPQVFLPTANLLEDAGYNILLIDLPSVGPPKHLPNMDADVQEIRRNIEKAVDAGQNVVVVGHSYGSIPSSEAIKGLDLKSRQAAGKPGGVTHLFFCAAFIIPEGQTLISAFGGNDLPWFRVSEDKMEVWPEGAADICYNDLSKEEQDAAVAKLAPQSYQVMHSPVTYAAWRDVPSTYLYCTKDNAIPLQIQKMMVEEIAKGVNIHTESVEAGHSPFMGKPKETADAIIRAASGLSYQVPSISPKMPLPKREWWHTATIYELYPSSFQDSNADGIGDIPGIIEKIPYLAKLGVDAVWLAACYKSSGIDMGYDVVDYRNIDPQYGTVEDIEVLIRELGKEGIRLIMDLVVNHTSSEHAWFKESRSSLHNPKRDWYVWRKGRLVDGKRCPPNNWASIFQGSAWEYDEATDEYYLRIFAKQQPDLNWENADMRKAVYDDMRFWLDKGVAGFRMDVINLISKAEGYPDAPIVDPDRYEQFGFGLYCNGARLHEYLQEMRREVLDHYPGSMTVGEVIITSSPSIVQDFVRPERRELNMIYQYDLFDIDCGHTGKFSAREWKLSEFKSLIAKWQSALSYSNGGWATIWLESHDTGRSVTRFGDGTEANRFKVAKLLALLESTLGGTLFVYQGQELGLKALTADVAIEGYPDVETQRTWDAIFQQRKAAMPGDMEPDMTDVAEQVRIKARDHARTPLPWTAAAEAPHAGFSESRGKTWSPMNTDTDVCNIAKQDSDPQSVLSFWRKRIQLRNQYAETLVFGHFEVVPRTMDDGPVFAYWRKPLIDWTRKARGVQQEGDRDVLVVLNLTPGDGVTFEMPPVPDLMKHDGMLPEYFAVQGTNSKGLPLKAVMPSEKIVLSAFEGVVFVH</sequence>
<feature type="non-terminal residue" evidence="6">
    <location>
        <position position="1"/>
    </location>
</feature>
<name>A0A139IKV3_9PEZI</name>
<proteinExistence type="inferred from homology"/>
<keyword evidence="3" id="KW-0326">Glycosidase</keyword>
<evidence type="ECO:0000256" key="3">
    <source>
        <dbReference type="ARBA" id="ARBA00023295"/>
    </source>
</evidence>
<evidence type="ECO:0000313" key="7">
    <source>
        <dbReference type="Proteomes" id="UP000073492"/>
    </source>
</evidence>
<dbReference type="GO" id="GO:0004556">
    <property type="term" value="F:alpha-amylase activity"/>
    <property type="evidence" value="ECO:0007669"/>
    <property type="project" value="TreeGrafter"/>
</dbReference>
<dbReference type="SUPFAM" id="SSF53474">
    <property type="entry name" value="alpha/beta-Hydrolases"/>
    <property type="match status" value="1"/>
</dbReference>
<accession>A0A139IKV3</accession>
<dbReference type="GO" id="GO:0004575">
    <property type="term" value="F:sucrose alpha-glucosidase activity"/>
    <property type="evidence" value="ECO:0007669"/>
    <property type="project" value="TreeGrafter"/>
</dbReference>
<dbReference type="Gene3D" id="3.40.50.1820">
    <property type="entry name" value="alpha/beta hydrolase"/>
    <property type="match status" value="1"/>
</dbReference>
<dbReference type="CDD" id="cd11333">
    <property type="entry name" value="AmyAc_SI_OligoGlu_DGase"/>
    <property type="match status" value="1"/>
</dbReference>
<dbReference type="GO" id="GO:0005987">
    <property type="term" value="P:sucrose catabolic process"/>
    <property type="evidence" value="ECO:0007669"/>
    <property type="project" value="TreeGrafter"/>
</dbReference>
<protein>
    <recommendedName>
        <fullName evidence="5">Glycosyl hydrolase family 13 catalytic domain-containing protein</fullName>
    </recommendedName>
</protein>
<dbReference type="FunFam" id="3.20.20.80:FF:000064">
    <property type="entry name" value="Oligo-1,6-glucosidase"/>
    <property type="match status" value="1"/>
</dbReference>
<comment type="caution">
    <text evidence="6">The sequence shown here is derived from an EMBL/GenBank/DDBJ whole genome shotgun (WGS) entry which is preliminary data.</text>
</comment>
<dbReference type="PANTHER" id="PTHR10357:SF179">
    <property type="entry name" value="NEUTRAL AND BASIC AMINO ACID TRANSPORT PROTEIN RBAT"/>
    <property type="match status" value="1"/>
</dbReference>
<dbReference type="InterPro" id="IPR006047">
    <property type="entry name" value="GH13_cat_dom"/>
</dbReference>
<evidence type="ECO:0000256" key="2">
    <source>
        <dbReference type="ARBA" id="ARBA00022801"/>
    </source>
</evidence>
<evidence type="ECO:0000256" key="4">
    <source>
        <dbReference type="ARBA" id="ARBA00026248"/>
    </source>
</evidence>
<dbReference type="InterPro" id="IPR029058">
    <property type="entry name" value="AB_hydrolase_fold"/>
</dbReference>
<evidence type="ECO:0000256" key="1">
    <source>
        <dbReference type="ARBA" id="ARBA00008061"/>
    </source>
</evidence>
<dbReference type="InterPro" id="IPR000073">
    <property type="entry name" value="AB_hydrolase_1"/>
</dbReference>
<keyword evidence="4" id="KW-0462">Maltose metabolism</keyword>
<dbReference type="Proteomes" id="UP000073492">
    <property type="component" value="Unassembled WGS sequence"/>
</dbReference>
<dbReference type="SUPFAM" id="SSF51445">
    <property type="entry name" value="(Trans)glycosidases"/>
    <property type="match status" value="1"/>
</dbReference>
<dbReference type="SMART" id="SM00642">
    <property type="entry name" value="Aamy"/>
    <property type="match status" value="1"/>
</dbReference>
<dbReference type="Gene3D" id="3.90.400.10">
    <property type="entry name" value="Oligo-1,6-glucosidase, Domain 2"/>
    <property type="match status" value="1"/>
</dbReference>
<dbReference type="GO" id="GO:0033934">
    <property type="term" value="F:glucan 1,4-alpha-maltotriohydrolase activity"/>
    <property type="evidence" value="ECO:0007669"/>
    <property type="project" value="TreeGrafter"/>
</dbReference>
<keyword evidence="7" id="KW-1185">Reference proteome</keyword>
<evidence type="ECO:0000313" key="6">
    <source>
        <dbReference type="EMBL" id="KXT15275.1"/>
    </source>
</evidence>
<keyword evidence="2" id="KW-0378">Hydrolase</keyword>
<dbReference type="FunFam" id="3.90.400.10:FF:000004">
    <property type="entry name" value="Oligo-1,6-glucosidase"/>
    <property type="match status" value="1"/>
</dbReference>
<comment type="similarity">
    <text evidence="1">Belongs to the glycosyl hydrolase 13 family.</text>
</comment>
<organism evidence="6 7">
    <name type="scientific">Pseudocercospora musae</name>
    <dbReference type="NCBI Taxonomy" id="113226"/>
    <lineage>
        <taxon>Eukaryota</taxon>
        <taxon>Fungi</taxon>
        <taxon>Dikarya</taxon>
        <taxon>Ascomycota</taxon>
        <taxon>Pezizomycotina</taxon>
        <taxon>Dothideomycetes</taxon>
        <taxon>Dothideomycetidae</taxon>
        <taxon>Mycosphaerellales</taxon>
        <taxon>Mycosphaerellaceae</taxon>
        <taxon>Pseudocercospora</taxon>
    </lineage>
</organism>
<dbReference type="PANTHER" id="PTHR10357">
    <property type="entry name" value="ALPHA-AMYLASE FAMILY MEMBER"/>
    <property type="match status" value="1"/>
</dbReference>